<evidence type="ECO:0000313" key="1">
    <source>
        <dbReference type="EMBL" id="EGM50408.1"/>
    </source>
</evidence>
<sequence length="120" mass="13148">MLIYYFDENNTYTHSDLIGDDAVMPANATKVAPLDGNGAGLYDPIKWHPETQTWTGATKEEYDAAHPADTVTVTPTADQQAQAQQMLAMANLTNQVAMLQKTVATLMVQNADSKEEMKNV</sequence>
<reference evidence="1 2" key="1">
    <citation type="journal article" date="2011" name="J. Bacteriol.">
        <title>Genome Sequence of Lactobacillus ruminis SPM0211, Isolated from a Fecal Sample from a Healthy Korean.</title>
        <authorList>
            <person name="Lee S."/>
            <person name="Cho Y.J."/>
            <person name="Lee A.H."/>
            <person name="Chun J."/>
            <person name="Ha N.J."/>
            <person name="Ko G."/>
        </authorList>
    </citation>
    <scope>NUCLEOTIDE SEQUENCE [LARGE SCALE GENOMIC DNA]</scope>
    <source>
        <strain evidence="1 2">SPM0211</strain>
    </source>
</reference>
<protein>
    <submittedName>
        <fullName evidence="1">Uncharacterized protein</fullName>
    </submittedName>
</protein>
<dbReference type="RefSeq" id="WP_003696557.1">
    <property type="nucleotide sequence ID" value="NZ_AFOJ01000007.1"/>
</dbReference>
<name>F7R2Y3_9LACO</name>
<evidence type="ECO:0000313" key="2">
    <source>
        <dbReference type="Proteomes" id="UP000002971"/>
    </source>
</evidence>
<dbReference type="Proteomes" id="UP000002971">
    <property type="component" value="Unassembled WGS sequence"/>
</dbReference>
<dbReference type="AlphaFoldDB" id="F7R2Y3"/>
<accession>F7R2Y3</accession>
<proteinExistence type="predicted"/>
<gene>
    <name evidence="1" type="ORF">LRU_02090</name>
</gene>
<dbReference type="EMBL" id="AFOJ01000007">
    <property type="protein sequence ID" value="EGM50408.1"/>
    <property type="molecule type" value="Genomic_DNA"/>
</dbReference>
<comment type="caution">
    <text evidence="1">The sequence shown here is derived from an EMBL/GenBank/DDBJ whole genome shotgun (WGS) entry which is preliminary data.</text>
</comment>
<organism evidence="1 2">
    <name type="scientific">Ligilactobacillus ruminis SPM0211</name>
    <dbReference type="NCBI Taxonomy" id="1040964"/>
    <lineage>
        <taxon>Bacteria</taxon>
        <taxon>Bacillati</taxon>
        <taxon>Bacillota</taxon>
        <taxon>Bacilli</taxon>
        <taxon>Lactobacillales</taxon>
        <taxon>Lactobacillaceae</taxon>
        <taxon>Ligilactobacillus</taxon>
    </lineage>
</organism>